<comment type="caution">
    <text evidence="2">The sequence shown here is derived from an EMBL/GenBank/DDBJ whole genome shotgun (WGS) entry which is preliminary data.</text>
</comment>
<name>A0AAE8MU17_9PEZI</name>
<dbReference type="AlphaFoldDB" id="A0AAE8MU17"/>
<accession>A0AAE8MU17</accession>
<keyword evidence="3" id="KW-1185">Reference proteome</keyword>
<evidence type="ECO:0000313" key="3">
    <source>
        <dbReference type="Proteomes" id="UP001187682"/>
    </source>
</evidence>
<evidence type="ECO:0000313" key="2">
    <source>
        <dbReference type="EMBL" id="SPN99140.1"/>
    </source>
</evidence>
<feature type="region of interest" description="Disordered" evidence="1">
    <location>
        <begin position="259"/>
        <end position="298"/>
    </location>
</feature>
<organism evidence="2 3">
    <name type="scientific">Cephalotrichum gorgonifer</name>
    <dbReference type="NCBI Taxonomy" id="2041049"/>
    <lineage>
        <taxon>Eukaryota</taxon>
        <taxon>Fungi</taxon>
        <taxon>Dikarya</taxon>
        <taxon>Ascomycota</taxon>
        <taxon>Pezizomycotina</taxon>
        <taxon>Sordariomycetes</taxon>
        <taxon>Hypocreomycetidae</taxon>
        <taxon>Microascales</taxon>
        <taxon>Microascaceae</taxon>
        <taxon>Cephalotrichum</taxon>
    </lineage>
</organism>
<evidence type="ECO:0000256" key="1">
    <source>
        <dbReference type="SAM" id="MobiDB-lite"/>
    </source>
</evidence>
<feature type="compositionally biased region" description="Basic residues" evidence="1">
    <location>
        <begin position="271"/>
        <end position="285"/>
    </location>
</feature>
<reference evidence="2" key="1">
    <citation type="submission" date="2018-03" db="EMBL/GenBank/DDBJ databases">
        <authorList>
            <person name="Guldener U."/>
        </authorList>
    </citation>
    <scope>NUCLEOTIDE SEQUENCE</scope>
</reference>
<proteinExistence type="predicted"/>
<protein>
    <submittedName>
        <fullName evidence="2">Uncharacterized protein</fullName>
    </submittedName>
</protein>
<dbReference type="Proteomes" id="UP001187682">
    <property type="component" value="Unassembled WGS sequence"/>
</dbReference>
<sequence>MDSAQGVIPSHEAKKLIVAEVMEEDTLDSSVFSFSIRSAIDNKMIDMLSIDDPYLSLFIHELVKRRVERLGLDHEVQDWVTELTEECMTMLEKKYGDLPASHGPACSKVSDDHLPLDPVLVDVQIAFEAENSAPTGDVVDAFAPEVANAEMSSPNEVTTNTAAPSEENVPFATVKNTNLTESDWKWMIDTWIPYWATEYKRRQNKDKPRHSLRDLIVQALDDPRLRGKPQYTATWSQWRGQLSERDLGGWSARSVANTTRALNDGCYDKPPHKRDRRKGKGRGKIKAKDSQKKSQNPS</sequence>
<gene>
    <name evidence="2" type="ORF">DNG_02175</name>
</gene>
<dbReference type="EMBL" id="ONZQ02000002">
    <property type="protein sequence ID" value="SPN99140.1"/>
    <property type="molecule type" value="Genomic_DNA"/>
</dbReference>